<accession>A0ABQ5N8U0</accession>
<evidence type="ECO:0008006" key="3">
    <source>
        <dbReference type="Google" id="ProtNLM"/>
    </source>
</evidence>
<proteinExistence type="predicted"/>
<dbReference type="InterPro" id="IPR010982">
    <property type="entry name" value="Lambda_DNA-bd_dom_sf"/>
</dbReference>
<evidence type="ECO:0000313" key="1">
    <source>
        <dbReference type="EMBL" id="GLC31609.1"/>
    </source>
</evidence>
<organism evidence="1 2">
    <name type="scientific">Clostridium omnivorum</name>
    <dbReference type="NCBI Taxonomy" id="1604902"/>
    <lineage>
        <taxon>Bacteria</taxon>
        <taxon>Bacillati</taxon>
        <taxon>Bacillota</taxon>
        <taxon>Clostridia</taxon>
        <taxon>Eubacteriales</taxon>
        <taxon>Clostridiaceae</taxon>
        <taxon>Clostridium</taxon>
    </lineage>
</organism>
<protein>
    <recommendedName>
        <fullName evidence="3">XRE family transcriptional regulator</fullName>
    </recommendedName>
</protein>
<sequence>MFDVQWEEELLCNVKRNIIWTLEKNYNNNQTLMAKDLNIKTNTLYTYINTDTKPSLTFICKLCSRANIELEAFIYEDLGNIDKKIKNKEIIKQIYNRFKGTYYTYFFVIDSNSLKEGLVQEAILQISEKGVANFEILHSNKVFSGGLIVSDEIVYFDLKSAKEKINITVKNPGKNIREKYLGGVGITNISSPEDNRIPSAQKIVISAERIPIDKYFIALSEFLSIDMSFKIRKKFLLEIFSEKLNISSEKYEKLKVLLQNNKISDEGKVKIGEKQLNFIQWVLDKEEFTIFKSTIEESHDPKDIVRPNGIKVNLEEDKMLYRFIKNEFSFCNHCE</sequence>
<gene>
    <name evidence="1" type="ORF">bsdE14_30190</name>
</gene>
<dbReference type="Proteomes" id="UP001208567">
    <property type="component" value="Unassembled WGS sequence"/>
</dbReference>
<name>A0ABQ5N8U0_9CLOT</name>
<dbReference type="Gene3D" id="1.10.260.40">
    <property type="entry name" value="lambda repressor-like DNA-binding domains"/>
    <property type="match status" value="1"/>
</dbReference>
<dbReference type="SUPFAM" id="SSF47413">
    <property type="entry name" value="lambda repressor-like DNA-binding domains"/>
    <property type="match status" value="1"/>
</dbReference>
<dbReference type="EMBL" id="BRXR01000001">
    <property type="protein sequence ID" value="GLC31609.1"/>
    <property type="molecule type" value="Genomic_DNA"/>
</dbReference>
<evidence type="ECO:0000313" key="2">
    <source>
        <dbReference type="Proteomes" id="UP001208567"/>
    </source>
</evidence>
<dbReference type="RefSeq" id="WP_264850940.1">
    <property type="nucleotide sequence ID" value="NZ_BRXR01000001.1"/>
</dbReference>
<reference evidence="1 2" key="1">
    <citation type="journal article" date="2024" name="Int. J. Syst. Evol. Microbiol.">
        <title>Clostridium omnivorum sp. nov., isolated from anoxic soil under the treatment of reductive soil disinfestation.</title>
        <authorList>
            <person name="Ueki A."/>
            <person name="Tonouchi A."/>
            <person name="Kaku N."/>
            <person name="Honma S."/>
            <person name="Ueki K."/>
        </authorList>
    </citation>
    <scope>NUCLEOTIDE SEQUENCE [LARGE SCALE GENOMIC DNA]</scope>
    <source>
        <strain evidence="1 2">E14</strain>
    </source>
</reference>
<keyword evidence="2" id="KW-1185">Reference proteome</keyword>
<comment type="caution">
    <text evidence="1">The sequence shown here is derived from an EMBL/GenBank/DDBJ whole genome shotgun (WGS) entry which is preliminary data.</text>
</comment>